<dbReference type="RefSeq" id="WP_323251106.1">
    <property type="nucleotide sequence ID" value="NZ_JAYFUL010000031.1"/>
</dbReference>
<evidence type="ECO:0000313" key="2">
    <source>
        <dbReference type="EMBL" id="MEA5259465.1"/>
    </source>
</evidence>
<organism evidence="2 3">
    <name type="scientific">Arcicella aquatica</name>
    <dbReference type="NCBI Taxonomy" id="217141"/>
    <lineage>
        <taxon>Bacteria</taxon>
        <taxon>Pseudomonadati</taxon>
        <taxon>Bacteroidota</taxon>
        <taxon>Cytophagia</taxon>
        <taxon>Cytophagales</taxon>
        <taxon>Flectobacillaceae</taxon>
        <taxon>Arcicella</taxon>
    </lineage>
</organism>
<dbReference type="Proteomes" id="UP001304671">
    <property type="component" value="Unassembled WGS sequence"/>
</dbReference>
<comment type="caution">
    <text evidence="2">The sequence shown here is derived from an EMBL/GenBank/DDBJ whole genome shotgun (WGS) entry which is preliminary data.</text>
</comment>
<feature type="domain" description="DUF5977" evidence="1">
    <location>
        <begin position="487"/>
        <end position="551"/>
    </location>
</feature>
<evidence type="ECO:0000313" key="3">
    <source>
        <dbReference type="Proteomes" id="UP001304671"/>
    </source>
</evidence>
<dbReference type="Pfam" id="PF19404">
    <property type="entry name" value="DUF5977"/>
    <property type="match status" value="1"/>
</dbReference>
<evidence type="ECO:0000259" key="1">
    <source>
        <dbReference type="Pfam" id="PF19404"/>
    </source>
</evidence>
<reference evidence="2 3" key="1">
    <citation type="submission" date="2023-12" db="EMBL/GenBank/DDBJ databases">
        <title>Novel species of the genus Arcicella isolated from rivers.</title>
        <authorList>
            <person name="Lu H."/>
        </authorList>
    </citation>
    <scope>NUCLEOTIDE SEQUENCE [LARGE SCALE GENOMIC DNA]</scope>
    <source>
        <strain evidence="2 3">LMG 21963</strain>
    </source>
</reference>
<dbReference type="EMBL" id="JAYFUL010000031">
    <property type="protein sequence ID" value="MEA5259465.1"/>
    <property type="molecule type" value="Genomic_DNA"/>
</dbReference>
<accession>A0ABU5QRS8</accession>
<name>A0ABU5QRS8_9BACT</name>
<protein>
    <submittedName>
        <fullName evidence="2">DUF5977 domain-containing protein</fullName>
    </submittedName>
</protein>
<dbReference type="InterPro" id="IPR046020">
    <property type="entry name" value="DUF5977"/>
</dbReference>
<sequence>MPDQLLTDISFVPLVFSRNRLLHTIEAADPEMTSRVGLAYSLDIQVPTFPQSLAFESLHQSRGKEAPVQSQGNTSSFSGALFEYNRRNGKLDGLLTYQKPYWKQNKMSTVVSQTTPFKLREVVTGGTPAVNLDATLPTKWCIKAGLSDEDFIIWQDSFWNVNQAQKRQFLTWQPNEKVIGKTQEEYLSFLINFFPRPSKVCLRIEAYKADKTSTVFTKGNLENVAMNMIVLCPVGAEALGLGDDVVKYDVWLSDEQNRRFSEVRTYIIDPQFRPNERHILFSNSLGGFDTLRLIGKGSETLKVTQTFAQRDNQQKSIDWLEMVAINTEGHRELTISTGWFDRNAKKYLRYLDELMLSDEMYFITEKGHLPIRRNTNELIDTEDNTDVIARSFSFMLDKVIQNYSDAPGTGATQARATIWEGLDFSHILDGFGKRTGRMKPARLRKVYEDDRSIFKPLTMKPNVEGDADYLPYLINPNITPGSSPYPNTAIIRSGTFIRLNCSMGKVGGYATITIPAGKYGSESPGEAQQLAELEYTTTNTQEYANLFGDCVLNPYDYTYATPVGYAHFRQTGFVGGDGVSKDDRNGIGKGNMWFLQNQVGQTDVYPQGYWGFNLPTNYLTNRGWRFILYGANFGLKVYVNGNLIYNVAQVPTADNYADIEIPHAQIPSGSRVYLVKISY</sequence>
<keyword evidence="3" id="KW-1185">Reference proteome</keyword>
<gene>
    <name evidence="2" type="ORF">VB264_16820</name>
</gene>
<proteinExistence type="predicted"/>